<dbReference type="RefSeq" id="WP_134743965.1">
    <property type="nucleotide sequence ID" value="NZ_JBFNGE010000003.1"/>
</dbReference>
<dbReference type="InterPro" id="IPR002052">
    <property type="entry name" value="DNA_methylase_N6_adenine_CS"/>
</dbReference>
<evidence type="ECO:0000256" key="2">
    <source>
        <dbReference type="ARBA" id="ARBA00022679"/>
    </source>
</evidence>
<name>A0A4R9C0P5_9FIRM</name>
<dbReference type="SUPFAM" id="SSF53335">
    <property type="entry name" value="S-adenosyl-L-methionine-dependent methyltransferases"/>
    <property type="match status" value="1"/>
</dbReference>
<dbReference type="InterPro" id="IPR000241">
    <property type="entry name" value="RlmKL-like_Mtase"/>
</dbReference>
<keyword evidence="1 5" id="KW-0489">Methyltransferase</keyword>
<dbReference type="EMBL" id="SCFR01000019">
    <property type="protein sequence ID" value="TFF65489.1"/>
    <property type="molecule type" value="Genomic_DNA"/>
</dbReference>
<dbReference type="Pfam" id="PF22020">
    <property type="entry name" value="RlmL_1st"/>
    <property type="match status" value="1"/>
</dbReference>
<gene>
    <name evidence="5" type="ORF">EQF91_05745</name>
</gene>
<evidence type="ECO:0000313" key="5">
    <source>
        <dbReference type="EMBL" id="TFF65489.1"/>
    </source>
</evidence>
<dbReference type="CDD" id="cd11715">
    <property type="entry name" value="THUMP_AdoMetMT"/>
    <property type="match status" value="1"/>
</dbReference>
<evidence type="ECO:0000256" key="3">
    <source>
        <dbReference type="PROSITE-ProRule" id="PRU00529"/>
    </source>
</evidence>
<sequence length="381" mass="43637">MIDNYNIYISTVFGLESVVKKECEALGFKDLKVSNSKIEFVGSQRDIVKANLWLRSAERVYIKLLEFKALTFEDIYENVNNFDWENYLSENGKILVSGKSLKSKLYSISDNQAITKKAIINRLSKKYDKSWFDETDEEYKISISILNDIATVRLDTSGVGLHKRGYRTKQNEAPMKETLAAALIQISNWNKKSDFIDLFCGSGTIPIEAALIAKNIAPGISRSFDFINWKFFDKNIYKEEKINAYNSINDKDVKIIGFDIDKKAIEIAKENAVNAGVDEYIKFVVKDVKDVGLQNNFATVISNPPYGERIGEKKDLEKIYNAISKITKKYTTLSFYFITSDGDFERKINMKSDKKRKLYNGRIEVNYYQFYGPSILDLLGG</sequence>
<dbReference type="Gene3D" id="3.40.50.150">
    <property type="entry name" value="Vaccinia Virus protein VP39"/>
    <property type="match status" value="1"/>
</dbReference>
<dbReference type="Proteomes" id="UP000297454">
    <property type="component" value="Unassembled WGS sequence"/>
</dbReference>
<feature type="domain" description="THUMP" evidence="4">
    <location>
        <begin position="46"/>
        <end position="156"/>
    </location>
</feature>
<dbReference type="GO" id="GO:0008990">
    <property type="term" value="F:rRNA (guanine-N2-)-methyltransferase activity"/>
    <property type="evidence" value="ECO:0007669"/>
    <property type="project" value="TreeGrafter"/>
</dbReference>
<keyword evidence="6" id="KW-1185">Reference proteome</keyword>
<dbReference type="PANTHER" id="PTHR47313:SF1">
    <property type="entry name" value="RIBOSOMAL RNA LARGE SUBUNIT METHYLTRANSFERASE K_L"/>
    <property type="match status" value="1"/>
</dbReference>
<dbReference type="Pfam" id="PF02926">
    <property type="entry name" value="THUMP"/>
    <property type="match status" value="1"/>
</dbReference>
<dbReference type="GO" id="GO:0003723">
    <property type="term" value="F:RNA binding"/>
    <property type="evidence" value="ECO:0007669"/>
    <property type="project" value="UniProtKB-UniRule"/>
</dbReference>
<dbReference type="CDD" id="cd02440">
    <property type="entry name" value="AdoMet_MTases"/>
    <property type="match status" value="1"/>
</dbReference>
<keyword evidence="2 5" id="KW-0808">Transferase</keyword>
<dbReference type="PROSITE" id="PS00092">
    <property type="entry name" value="N6_MTASE"/>
    <property type="match status" value="1"/>
</dbReference>
<protein>
    <submittedName>
        <fullName evidence="5">Class I SAM-dependent RNA methyltransferase</fullName>
    </submittedName>
</protein>
<dbReference type="InterPro" id="IPR054170">
    <property type="entry name" value="RlmL_1st"/>
</dbReference>
<proteinExistence type="predicted"/>
<dbReference type="GO" id="GO:0070043">
    <property type="term" value="F:rRNA (guanine-N7-)-methyltransferase activity"/>
    <property type="evidence" value="ECO:0007669"/>
    <property type="project" value="TreeGrafter"/>
</dbReference>
<evidence type="ECO:0000259" key="4">
    <source>
        <dbReference type="PROSITE" id="PS51165"/>
    </source>
</evidence>
<dbReference type="AlphaFoldDB" id="A0A4R9C0P5"/>
<dbReference type="PROSITE" id="PS51165">
    <property type="entry name" value="THUMP"/>
    <property type="match status" value="1"/>
</dbReference>
<keyword evidence="3" id="KW-0694">RNA-binding</keyword>
<dbReference type="InterPro" id="IPR004114">
    <property type="entry name" value="THUMP_dom"/>
</dbReference>
<dbReference type="PANTHER" id="PTHR47313">
    <property type="entry name" value="RIBOSOMAL RNA LARGE SUBUNIT METHYLTRANSFERASE K/L"/>
    <property type="match status" value="1"/>
</dbReference>
<evidence type="ECO:0000313" key="6">
    <source>
        <dbReference type="Proteomes" id="UP000297454"/>
    </source>
</evidence>
<accession>A0A4R9C0P5</accession>
<dbReference type="Pfam" id="PF01170">
    <property type="entry name" value="UPF0020"/>
    <property type="match status" value="1"/>
</dbReference>
<dbReference type="InterPro" id="IPR029063">
    <property type="entry name" value="SAM-dependent_MTases_sf"/>
</dbReference>
<evidence type="ECO:0000256" key="1">
    <source>
        <dbReference type="ARBA" id="ARBA00022603"/>
    </source>
</evidence>
<reference evidence="5 6" key="1">
    <citation type="submission" date="2019-01" db="EMBL/GenBank/DDBJ databases">
        <title>Draft Genome Sequences of Helcococcus ovis Strains Isolated from the Uterus and Vagina of Dairy Cows with Metritis.</title>
        <authorList>
            <person name="Cunha F."/>
            <person name="Jeon S.J."/>
            <person name="Kutzer P."/>
            <person name="Galvao K.N."/>
        </authorList>
    </citation>
    <scope>NUCLEOTIDE SEQUENCE [LARGE SCALE GENOMIC DNA]</scope>
    <source>
        <strain evidence="5 6">KG-37</strain>
    </source>
</reference>
<comment type="caution">
    <text evidence="5">The sequence shown here is derived from an EMBL/GenBank/DDBJ whole genome shotgun (WGS) entry which is preliminary data.</text>
</comment>
<organism evidence="5 6">
    <name type="scientific">Helcococcus ovis</name>
    <dbReference type="NCBI Taxonomy" id="72026"/>
    <lineage>
        <taxon>Bacteria</taxon>
        <taxon>Bacillati</taxon>
        <taxon>Bacillota</taxon>
        <taxon>Tissierellia</taxon>
        <taxon>Tissierellales</taxon>
        <taxon>Peptoniphilaceae</taxon>
        <taxon>Helcococcus</taxon>
    </lineage>
</organism>
<dbReference type="Gene3D" id="3.30.2130.30">
    <property type="match status" value="1"/>
</dbReference>